<protein>
    <submittedName>
        <fullName evidence="2">Putative regulatory protein (CxxC_CxxC_SSSS)</fullName>
    </submittedName>
</protein>
<gene>
    <name evidence="2" type="ORF">NBG4_860006</name>
</gene>
<dbReference type="SMART" id="SM00834">
    <property type="entry name" value="CxxC_CXXC_SSSS"/>
    <property type="match status" value="1"/>
</dbReference>
<dbReference type="InterPro" id="IPR029040">
    <property type="entry name" value="RPABC4/Spt4"/>
</dbReference>
<feature type="domain" description="Putative regulatory protein FmdB zinc ribbon" evidence="1">
    <location>
        <begin position="1"/>
        <end position="45"/>
    </location>
</feature>
<proteinExistence type="predicted"/>
<evidence type="ECO:0000313" key="2">
    <source>
        <dbReference type="EMBL" id="SPQ02021.1"/>
    </source>
</evidence>
<reference evidence="3" key="1">
    <citation type="submission" date="2018-03" db="EMBL/GenBank/DDBJ databases">
        <authorList>
            <person name="Zecchin S."/>
        </authorList>
    </citation>
    <scope>NUCLEOTIDE SEQUENCE [LARGE SCALE GENOMIC DNA]</scope>
</reference>
<evidence type="ECO:0000259" key="1">
    <source>
        <dbReference type="SMART" id="SM00834"/>
    </source>
</evidence>
<dbReference type="InterPro" id="IPR013429">
    <property type="entry name" value="Regulatory_FmdB_Zinc_ribbon"/>
</dbReference>
<dbReference type="OrthoDB" id="9813321at2"/>
<dbReference type="Gene3D" id="2.20.28.30">
    <property type="entry name" value="RNA polymerase ii, chain L"/>
    <property type="match status" value="1"/>
</dbReference>
<dbReference type="Pfam" id="PF09723">
    <property type="entry name" value="Zn_ribbon_8"/>
    <property type="match status" value="1"/>
</dbReference>
<dbReference type="SUPFAM" id="SSF63393">
    <property type="entry name" value="RNA polymerase subunits"/>
    <property type="match status" value="1"/>
</dbReference>
<name>A0A2U3QKS6_9BACT</name>
<dbReference type="AlphaFoldDB" id="A0A2U3QKS6"/>
<dbReference type="NCBIfam" id="TIGR02605">
    <property type="entry name" value="CxxC_CxxC_SSSS"/>
    <property type="match status" value="1"/>
</dbReference>
<keyword evidence="3" id="KW-1185">Reference proteome</keyword>
<evidence type="ECO:0000313" key="3">
    <source>
        <dbReference type="Proteomes" id="UP000245125"/>
    </source>
</evidence>
<accession>A0A2U3QKS6</accession>
<organism evidence="2 3">
    <name type="scientific">Candidatus Sulfobium mesophilum</name>
    <dbReference type="NCBI Taxonomy" id="2016548"/>
    <lineage>
        <taxon>Bacteria</taxon>
        <taxon>Pseudomonadati</taxon>
        <taxon>Nitrospirota</taxon>
        <taxon>Nitrospiria</taxon>
        <taxon>Nitrospirales</taxon>
        <taxon>Nitrospiraceae</taxon>
        <taxon>Candidatus Sulfobium</taxon>
    </lineage>
</organism>
<dbReference type="EMBL" id="OUUY01000137">
    <property type="protein sequence ID" value="SPQ02021.1"/>
    <property type="molecule type" value="Genomic_DNA"/>
</dbReference>
<dbReference type="Proteomes" id="UP000245125">
    <property type="component" value="Unassembled WGS sequence"/>
</dbReference>
<sequence>MPEYEYVCSKCGKAFVVFFSLKELEAKPTVKCPQCQSDQVKKQISGFFAQTSKKS</sequence>